<dbReference type="RefSeq" id="WP_186009019.1">
    <property type="nucleotide sequence ID" value="NZ_CXWD01000003.1"/>
</dbReference>
<name>A0A0M6ZT68_9HYPH</name>
<evidence type="ECO:0000313" key="2">
    <source>
        <dbReference type="Proteomes" id="UP000053235"/>
    </source>
</evidence>
<dbReference type="Proteomes" id="UP000053235">
    <property type="component" value="Unassembled WGS sequence"/>
</dbReference>
<gene>
    <name evidence="1" type="ORF">LAX5112_00820</name>
</gene>
<protein>
    <submittedName>
        <fullName evidence="1">Uncharacterized protein</fullName>
    </submittedName>
</protein>
<proteinExistence type="predicted"/>
<dbReference type="AlphaFoldDB" id="A0A0M6ZT68"/>
<keyword evidence="2" id="KW-1185">Reference proteome</keyword>
<sequence>MTLTDALQAEVLLLTINAPSRRVSEIAIANGLVVWPKPANEKTEKALVSS</sequence>
<dbReference type="STRING" id="388408.LAX5112_00820"/>
<accession>A0A0M6ZT68</accession>
<evidence type="ECO:0000313" key="1">
    <source>
        <dbReference type="EMBL" id="CTQ65965.1"/>
    </source>
</evidence>
<organism evidence="1 2">
    <name type="scientific">Roseibium alexandrii</name>
    <dbReference type="NCBI Taxonomy" id="388408"/>
    <lineage>
        <taxon>Bacteria</taxon>
        <taxon>Pseudomonadati</taxon>
        <taxon>Pseudomonadota</taxon>
        <taxon>Alphaproteobacteria</taxon>
        <taxon>Hyphomicrobiales</taxon>
        <taxon>Stappiaceae</taxon>
        <taxon>Roseibium</taxon>
    </lineage>
</organism>
<reference evidence="2" key="1">
    <citation type="submission" date="2015-07" db="EMBL/GenBank/DDBJ databases">
        <authorList>
            <person name="Rodrigo-Torres Lidia"/>
            <person name="Arahal R.David."/>
        </authorList>
    </citation>
    <scope>NUCLEOTIDE SEQUENCE [LARGE SCALE GENOMIC DNA]</scope>
    <source>
        <strain evidence="2">CECT 5112</strain>
    </source>
</reference>
<dbReference type="EMBL" id="CXWD01000003">
    <property type="protein sequence ID" value="CTQ65965.1"/>
    <property type="molecule type" value="Genomic_DNA"/>
</dbReference>